<dbReference type="InterPro" id="IPR050791">
    <property type="entry name" value="Aldo-Keto_reductase"/>
</dbReference>
<evidence type="ECO:0000256" key="2">
    <source>
        <dbReference type="ARBA" id="ARBA00023002"/>
    </source>
</evidence>
<dbReference type="GO" id="GO:0005737">
    <property type="term" value="C:cytoplasm"/>
    <property type="evidence" value="ECO:0007669"/>
    <property type="project" value="TreeGrafter"/>
</dbReference>
<evidence type="ECO:0000256" key="1">
    <source>
        <dbReference type="ARBA" id="ARBA00022857"/>
    </source>
</evidence>
<dbReference type="AlphaFoldDB" id="A0A0A8Y863"/>
<organism evidence="4">
    <name type="scientific">Arundo donax</name>
    <name type="common">Giant reed</name>
    <name type="synonym">Donax arundinaceus</name>
    <dbReference type="NCBI Taxonomy" id="35708"/>
    <lineage>
        <taxon>Eukaryota</taxon>
        <taxon>Viridiplantae</taxon>
        <taxon>Streptophyta</taxon>
        <taxon>Embryophyta</taxon>
        <taxon>Tracheophyta</taxon>
        <taxon>Spermatophyta</taxon>
        <taxon>Magnoliopsida</taxon>
        <taxon>Liliopsida</taxon>
        <taxon>Poales</taxon>
        <taxon>Poaceae</taxon>
        <taxon>PACMAD clade</taxon>
        <taxon>Arundinoideae</taxon>
        <taxon>Arundineae</taxon>
        <taxon>Arundo</taxon>
    </lineage>
</organism>
<keyword evidence="2" id="KW-0560">Oxidoreductase</keyword>
<accession>A0A0A8Y863</accession>
<name>A0A0A8Y863_ARUDO</name>
<dbReference type="GO" id="GO:0016491">
    <property type="term" value="F:oxidoreductase activity"/>
    <property type="evidence" value="ECO:0007669"/>
    <property type="project" value="UniProtKB-KW"/>
</dbReference>
<dbReference type="SUPFAM" id="SSF51430">
    <property type="entry name" value="NAD(P)-linked oxidoreductase"/>
    <property type="match status" value="1"/>
</dbReference>
<dbReference type="EMBL" id="GBRH01277978">
    <property type="protein sequence ID" value="JAD19917.1"/>
    <property type="molecule type" value="Transcribed_RNA"/>
</dbReference>
<reference evidence="4" key="1">
    <citation type="submission" date="2014-09" db="EMBL/GenBank/DDBJ databases">
        <authorList>
            <person name="Magalhaes I.L.F."/>
            <person name="Oliveira U."/>
            <person name="Santos F.R."/>
            <person name="Vidigal T.H.D.A."/>
            <person name="Brescovit A.D."/>
            <person name="Santos A.J."/>
        </authorList>
    </citation>
    <scope>NUCLEOTIDE SEQUENCE</scope>
    <source>
        <tissue evidence="4">Shoot tissue taken approximately 20 cm above the soil surface</tissue>
    </source>
</reference>
<dbReference type="InterPro" id="IPR023210">
    <property type="entry name" value="NADP_OxRdtase_dom"/>
</dbReference>
<evidence type="ECO:0000313" key="4">
    <source>
        <dbReference type="EMBL" id="JAD19917.1"/>
    </source>
</evidence>
<reference evidence="4" key="2">
    <citation type="journal article" date="2015" name="Data Brief">
        <title>Shoot transcriptome of the giant reed, Arundo donax.</title>
        <authorList>
            <person name="Barrero R.A."/>
            <person name="Guerrero F.D."/>
            <person name="Moolhuijzen P."/>
            <person name="Goolsby J.A."/>
            <person name="Tidwell J."/>
            <person name="Bellgard S.E."/>
            <person name="Bellgard M.I."/>
        </authorList>
    </citation>
    <scope>NUCLEOTIDE SEQUENCE</scope>
    <source>
        <tissue evidence="4">Shoot tissue taken approximately 20 cm above the soil surface</tissue>
    </source>
</reference>
<dbReference type="CDD" id="cd19145">
    <property type="entry name" value="AKR_AKR13D1"/>
    <property type="match status" value="1"/>
</dbReference>
<evidence type="ECO:0000259" key="3">
    <source>
        <dbReference type="Pfam" id="PF00248"/>
    </source>
</evidence>
<sequence>MGMSAYYGPPKPEPDMIALIHHAVAAGVTLLDTSDIYGPHTNEILLGKAVQGDVREKVQLATKFGILAEADGGREIRGDPAYVRAACEASLRRLGVDCIDLYYQHRTDTTVPIEVTVGELKNLVEEGKIKYIGLSEASASTIRRAHAVHPITAIQLEWSLWSRDVETEIIPTCRELDIGIVAYSPLGRGFLSSGPKLVDTLSDQDFRKDLPRFQPENIEKNAKIFERVNAMAARKGCTPSQLALAWVHHQGSDVCPIPGTTKVENFNSNVAALSVKLTPDDMAELESYASGDVQGARYHEFLNTWKDSETPPLSSWKAE</sequence>
<dbReference type="Gene3D" id="3.20.20.100">
    <property type="entry name" value="NADP-dependent oxidoreductase domain"/>
    <property type="match status" value="1"/>
</dbReference>
<feature type="domain" description="NADP-dependent oxidoreductase" evidence="3">
    <location>
        <begin position="7"/>
        <end position="287"/>
    </location>
</feature>
<dbReference type="PANTHER" id="PTHR43625:SF29">
    <property type="entry name" value="NADP-DEPENDENT OXIDOREDUCTASE DOMAIN-CONTAINING PROTEIN"/>
    <property type="match status" value="1"/>
</dbReference>
<keyword evidence="1" id="KW-0521">NADP</keyword>
<dbReference type="InterPro" id="IPR036812">
    <property type="entry name" value="NAD(P)_OxRdtase_dom_sf"/>
</dbReference>
<proteinExistence type="predicted"/>
<dbReference type="PANTHER" id="PTHR43625">
    <property type="entry name" value="AFLATOXIN B1 ALDEHYDE REDUCTASE"/>
    <property type="match status" value="1"/>
</dbReference>
<protein>
    <recommendedName>
        <fullName evidence="3">NADP-dependent oxidoreductase domain-containing protein</fullName>
    </recommendedName>
</protein>
<dbReference type="Pfam" id="PF00248">
    <property type="entry name" value="Aldo_ket_red"/>
    <property type="match status" value="1"/>
</dbReference>